<dbReference type="GO" id="GO:0043626">
    <property type="term" value="C:PCNA complex"/>
    <property type="evidence" value="ECO:0007669"/>
    <property type="project" value="TreeGrafter"/>
</dbReference>
<dbReference type="GO" id="GO:0019985">
    <property type="term" value="P:translesion synthesis"/>
    <property type="evidence" value="ECO:0007669"/>
    <property type="project" value="TreeGrafter"/>
</dbReference>
<evidence type="ECO:0000256" key="5">
    <source>
        <dbReference type="SAM" id="MobiDB-lite"/>
    </source>
</evidence>
<dbReference type="InterPro" id="IPR022659">
    <property type="entry name" value="Pr_cel_nuc_antig_CS"/>
</dbReference>
<name>A0A8H4R5H0_9AGAR</name>
<comment type="subcellular location">
    <subcellularLocation>
        <location evidence="3">Nucleus</location>
    </subcellularLocation>
</comment>
<dbReference type="Gene3D" id="3.10.150.10">
    <property type="entry name" value="DNA Polymerase III, subunit A, domain 2"/>
    <property type="match status" value="1"/>
</dbReference>
<dbReference type="GO" id="GO:0006298">
    <property type="term" value="P:mismatch repair"/>
    <property type="evidence" value="ECO:0007669"/>
    <property type="project" value="TreeGrafter"/>
</dbReference>
<comment type="caution">
    <text evidence="8">The sequence shown here is derived from an EMBL/GenBank/DDBJ whole genome shotgun (WGS) entry which is preliminary data.</text>
</comment>
<feature type="domain" description="Proliferating cell nuclear antigen PCNA C-terminal" evidence="7">
    <location>
        <begin position="365"/>
        <end position="424"/>
    </location>
</feature>
<keyword evidence="3" id="KW-0539">Nucleus</keyword>
<dbReference type="SUPFAM" id="SSF55979">
    <property type="entry name" value="DNA clamp"/>
    <property type="match status" value="2"/>
</dbReference>
<evidence type="ECO:0000313" key="8">
    <source>
        <dbReference type="EMBL" id="KAF4622525.1"/>
    </source>
</evidence>
<protein>
    <recommendedName>
        <fullName evidence="3">DNA sliding clamp PCNA</fullName>
    </recommendedName>
</protein>
<dbReference type="Gene3D" id="3.70.10.10">
    <property type="match status" value="1"/>
</dbReference>
<dbReference type="InterPro" id="IPR000730">
    <property type="entry name" value="Pr_cel_nuc_antig"/>
</dbReference>
<dbReference type="NCBIfam" id="TIGR00590">
    <property type="entry name" value="pcna"/>
    <property type="match status" value="1"/>
</dbReference>
<feature type="compositionally biased region" description="Basic residues" evidence="5">
    <location>
        <begin position="253"/>
        <end position="267"/>
    </location>
</feature>
<feature type="compositionally biased region" description="Acidic residues" evidence="5">
    <location>
        <begin position="233"/>
        <end position="249"/>
    </location>
</feature>
<proteinExistence type="inferred from homology"/>
<dbReference type="GO" id="GO:0030337">
    <property type="term" value="F:DNA polymerase processivity factor activity"/>
    <property type="evidence" value="ECO:0007669"/>
    <property type="project" value="InterPro"/>
</dbReference>
<feature type="compositionally biased region" description="Low complexity" evidence="5">
    <location>
        <begin position="333"/>
        <end position="342"/>
    </location>
</feature>
<keyword evidence="2 4" id="KW-0238">DNA-binding</keyword>
<organism evidence="8 9">
    <name type="scientific">Agrocybe pediades</name>
    <dbReference type="NCBI Taxonomy" id="84607"/>
    <lineage>
        <taxon>Eukaryota</taxon>
        <taxon>Fungi</taxon>
        <taxon>Dikarya</taxon>
        <taxon>Basidiomycota</taxon>
        <taxon>Agaricomycotina</taxon>
        <taxon>Agaricomycetes</taxon>
        <taxon>Agaricomycetidae</taxon>
        <taxon>Agaricales</taxon>
        <taxon>Agaricineae</taxon>
        <taxon>Strophariaceae</taxon>
        <taxon>Agrocybe</taxon>
    </lineage>
</organism>
<dbReference type="PRINTS" id="PR00339">
    <property type="entry name" value="PCNACYCLIN"/>
</dbReference>
<dbReference type="FunFam" id="3.10.150.10:FF:000008">
    <property type="entry name" value="Proliferating cell nuclear antigen"/>
    <property type="match status" value="1"/>
</dbReference>
<dbReference type="InterPro" id="IPR022648">
    <property type="entry name" value="Pr_cel_nuc_antig_N"/>
</dbReference>
<comment type="function">
    <text evidence="3">This protein is an auxiliary protein of DNA polymerase delta and is involved in the control of eukaryotic DNA replication by increasing the polymerase's processivity during elongation of the leading strand.</text>
</comment>
<dbReference type="Pfam" id="PF02747">
    <property type="entry name" value="PCNA_C"/>
    <property type="match status" value="2"/>
</dbReference>
<feature type="compositionally biased region" description="Acidic residues" evidence="5">
    <location>
        <begin position="271"/>
        <end position="310"/>
    </location>
</feature>
<dbReference type="InterPro" id="IPR046938">
    <property type="entry name" value="DNA_clamp_sf"/>
</dbReference>
<sequence length="428" mass="47358">MLEAKLSEAGTLKKLLDAIKELVTDANFECNEEGIILQAMDNSHVALVSVKFGAPAFKRYRCDRPMPLGVNLTSLTKVLKCAKDDDICTLKAADEADVLNLVYEAKNSDRIAEYDMKLMDIDADTLQIPDTEYDARVTLSSAEFTRIVRDLSMLGESVRIEVSKEGVRFASDGEAANGSVLLKQTDGIVVNGGSIKPKSEPDADEEEGGEKEDGDDEEEDEDDKPKVKKEKTDDDDDIIMVENDEDEDEEKPKIKKEKKAKAKKVKKEKKDDDEDEDDEEDFKPEAEDEDDGESEKEDDEDEDEDDDEDGDSKKRKKKGSSSKPSKKAKTSKSAKASSSSSKSKSKGKGKGKAGEGEEDTSAFKGVLIEMNQHVSLTFSLKYLVNFSKSASLSGKVQLMMSNDVPLLVAYDFHQGYIRYYLAPKIGDD</sequence>
<gene>
    <name evidence="8" type="ORF">D9613_009632</name>
</gene>
<evidence type="ECO:0000259" key="7">
    <source>
        <dbReference type="Pfam" id="PF02747"/>
    </source>
</evidence>
<evidence type="ECO:0000259" key="6">
    <source>
        <dbReference type="Pfam" id="PF00705"/>
    </source>
</evidence>
<dbReference type="AlphaFoldDB" id="A0A8H4R5H0"/>
<feature type="domain" description="Proliferating cell nuclear antigen PCNA C-terminal" evidence="7">
    <location>
        <begin position="128"/>
        <end position="186"/>
    </location>
</feature>
<keyword evidence="4" id="KW-0235">DNA replication</keyword>
<reference evidence="8 9" key="1">
    <citation type="submission" date="2019-12" db="EMBL/GenBank/DDBJ databases">
        <authorList>
            <person name="Floudas D."/>
            <person name="Bentzer J."/>
            <person name="Ahren D."/>
            <person name="Johansson T."/>
            <person name="Persson P."/>
            <person name="Tunlid A."/>
        </authorList>
    </citation>
    <scope>NUCLEOTIDE SEQUENCE [LARGE SCALE GENOMIC DNA]</scope>
    <source>
        <strain evidence="8 9">CBS 102.39</strain>
    </source>
</reference>
<dbReference type="CDD" id="cd00577">
    <property type="entry name" value="PCNA"/>
    <property type="match status" value="1"/>
</dbReference>
<dbReference type="GO" id="GO:0003677">
    <property type="term" value="F:DNA binding"/>
    <property type="evidence" value="ECO:0007669"/>
    <property type="project" value="UniProtKB-KW"/>
</dbReference>
<dbReference type="PANTHER" id="PTHR11352">
    <property type="entry name" value="PROLIFERATING CELL NUCLEAR ANTIGEN"/>
    <property type="match status" value="1"/>
</dbReference>
<dbReference type="InterPro" id="IPR022649">
    <property type="entry name" value="Pr_cel_nuc_antig_C"/>
</dbReference>
<evidence type="ECO:0000256" key="2">
    <source>
        <dbReference type="ARBA" id="ARBA00023125"/>
    </source>
</evidence>
<comment type="similarity">
    <text evidence="1 4">Belongs to the PCNA family.</text>
</comment>
<dbReference type="Proteomes" id="UP000521872">
    <property type="component" value="Unassembled WGS sequence"/>
</dbReference>
<dbReference type="GO" id="GO:0006272">
    <property type="term" value="P:leading strand elongation"/>
    <property type="evidence" value="ECO:0007669"/>
    <property type="project" value="TreeGrafter"/>
</dbReference>
<dbReference type="PROSITE" id="PS00293">
    <property type="entry name" value="PCNA_2"/>
    <property type="match status" value="1"/>
</dbReference>
<dbReference type="PANTHER" id="PTHR11352:SF0">
    <property type="entry name" value="PROLIFERATING CELL NUCLEAR ANTIGEN"/>
    <property type="match status" value="1"/>
</dbReference>
<evidence type="ECO:0000256" key="1">
    <source>
        <dbReference type="ARBA" id="ARBA00010462"/>
    </source>
</evidence>
<evidence type="ECO:0000256" key="3">
    <source>
        <dbReference type="RuleBase" id="RU000641"/>
    </source>
</evidence>
<evidence type="ECO:0000256" key="4">
    <source>
        <dbReference type="RuleBase" id="RU003671"/>
    </source>
</evidence>
<dbReference type="EMBL" id="JAACJL010000002">
    <property type="protein sequence ID" value="KAF4622525.1"/>
    <property type="molecule type" value="Genomic_DNA"/>
</dbReference>
<evidence type="ECO:0000313" key="9">
    <source>
        <dbReference type="Proteomes" id="UP000521872"/>
    </source>
</evidence>
<accession>A0A8H4R5H0</accession>
<feature type="compositionally biased region" description="Basic residues" evidence="5">
    <location>
        <begin position="313"/>
        <end position="332"/>
    </location>
</feature>
<dbReference type="GO" id="GO:0006275">
    <property type="term" value="P:regulation of DNA replication"/>
    <property type="evidence" value="ECO:0007669"/>
    <property type="project" value="InterPro"/>
</dbReference>
<feature type="compositionally biased region" description="Acidic residues" evidence="5">
    <location>
        <begin position="202"/>
        <end position="222"/>
    </location>
</feature>
<feature type="region of interest" description="Disordered" evidence="5">
    <location>
        <begin position="190"/>
        <end position="358"/>
    </location>
</feature>
<feature type="domain" description="Proliferating cell nuclear antigen PCNA N-terminal" evidence="6">
    <location>
        <begin position="1"/>
        <end position="125"/>
    </location>
</feature>
<dbReference type="Pfam" id="PF00705">
    <property type="entry name" value="PCNA_N"/>
    <property type="match status" value="1"/>
</dbReference>
<keyword evidence="9" id="KW-1185">Reference proteome</keyword>